<keyword evidence="1" id="KW-0472">Membrane</keyword>
<gene>
    <name evidence="2" type="ORF">B9T62_36285</name>
</gene>
<dbReference type="KEGG" id="pdh:B9T62_36285"/>
<accession>A0A2Z2KWA3</accession>
<sequence>MSVPSVSRPLLWWCAVLTVIILFGVFVYRTGSALYHNHQLRKDFSSAATASPYQQGIPLEKMDLNTYSPYFPGISAEPAFSLTHRIEAPVYLQYYT</sequence>
<reference evidence="2 3" key="1">
    <citation type="submission" date="2017-06" db="EMBL/GenBank/DDBJ databases">
        <title>Complete genome sequence of Paenibacillus donghaensis KCTC 13049T isolated from East Sea sediment, South Korea.</title>
        <authorList>
            <person name="Jung B.K."/>
            <person name="Hong S.-J."/>
            <person name="Shin J.-H."/>
        </authorList>
    </citation>
    <scope>NUCLEOTIDE SEQUENCE [LARGE SCALE GENOMIC DNA]</scope>
    <source>
        <strain evidence="2 3">KCTC 13049</strain>
    </source>
</reference>
<proteinExistence type="predicted"/>
<organism evidence="2 3">
    <name type="scientific">Paenibacillus donghaensis</name>
    <dbReference type="NCBI Taxonomy" id="414771"/>
    <lineage>
        <taxon>Bacteria</taxon>
        <taxon>Bacillati</taxon>
        <taxon>Bacillota</taxon>
        <taxon>Bacilli</taxon>
        <taxon>Bacillales</taxon>
        <taxon>Paenibacillaceae</taxon>
        <taxon>Paenibacillus</taxon>
    </lineage>
</organism>
<dbReference type="RefSeq" id="WP_087919672.1">
    <property type="nucleotide sequence ID" value="NZ_CP021780.1"/>
</dbReference>
<keyword evidence="1" id="KW-1133">Transmembrane helix</keyword>
<keyword evidence="1" id="KW-0812">Transmembrane</keyword>
<evidence type="ECO:0000313" key="2">
    <source>
        <dbReference type="EMBL" id="ASA25711.1"/>
    </source>
</evidence>
<keyword evidence="3" id="KW-1185">Reference proteome</keyword>
<protein>
    <submittedName>
        <fullName evidence="2">Uncharacterized protein</fullName>
    </submittedName>
</protein>
<dbReference type="Proteomes" id="UP000249890">
    <property type="component" value="Chromosome"/>
</dbReference>
<feature type="transmembrane region" description="Helical" evidence="1">
    <location>
        <begin position="6"/>
        <end position="28"/>
    </location>
</feature>
<dbReference type="OrthoDB" id="2663728at2"/>
<evidence type="ECO:0000256" key="1">
    <source>
        <dbReference type="SAM" id="Phobius"/>
    </source>
</evidence>
<dbReference type="AlphaFoldDB" id="A0A2Z2KWA3"/>
<name>A0A2Z2KWA3_9BACL</name>
<evidence type="ECO:0000313" key="3">
    <source>
        <dbReference type="Proteomes" id="UP000249890"/>
    </source>
</evidence>
<dbReference type="EMBL" id="CP021780">
    <property type="protein sequence ID" value="ASA25711.1"/>
    <property type="molecule type" value="Genomic_DNA"/>
</dbReference>